<dbReference type="EMBL" id="CP031188">
    <property type="protein sequence ID" value="AXG73274.1"/>
    <property type="molecule type" value="Genomic_DNA"/>
</dbReference>
<keyword evidence="5" id="KW-1185">Reference proteome</keyword>
<dbReference type="AlphaFoldDB" id="A0A345H9L4"/>
<dbReference type="InterPro" id="IPR016035">
    <property type="entry name" value="Acyl_Trfase/lysoPLipase"/>
</dbReference>
<proteinExistence type="predicted"/>
<reference evidence="4 5" key="1">
    <citation type="submission" date="2018-07" db="EMBL/GenBank/DDBJ databases">
        <title>Complete genome sequence of Flavobacterium arcticum type strain SM1502T.</title>
        <authorList>
            <person name="Li Y."/>
            <person name="Li D.-D."/>
        </authorList>
    </citation>
    <scope>NUCLEOTIDE SEQUENCE [LARGE SCALE GENOMIC DNA]</scope>
    <source>
        <strain evidence="4 5">SM1502</strain>
    </source>
</reference>
<evidence type="ECO:0000256" key="1">
    <source>
        <dbReference type="ARBA" id="ARBA00023098"/>
    </source>
</evidence>
<evidence type="ECO:0000259" key="3">
    <source>
        <dbReference type="PROSITE" id="PS51635"/>
    </source>
</evidence>
<dbReference type="Pfam" id="PF01734">
    <property type="entry name" value="Patatin"/>
    <property type="match status" value="1"/>
</dbReference>
<feature type="short sequence motif" description="DGA/G" evidence="2">
    <location>
        <begin position="279"/>
        <end position="281"/>
    </location>
</feature>
<dbReference type="SUPFAM" id="SSF52151">
    <property type="entry name" value="FabD/lysophospholipase-like"/>
    <property type="match status" value="1"/>
</dbReference>
<dbReference type="KEGG" id="fat:DVK85_03140"/>
<dbReference type="PROSITE" id="PS51635">
    <property type="entry name" value="PNPLA"/>
    <property type="match status" value="1"/>
</dbReference>
<dbReference type="Gene3D" id="3.40.1090.10">
    <property type="entry name" value="Cytosolic phospholipase A2 catalytic domain"/>
    <property type="match status" value="1"/>
</dbReference>
<dbReference type="OrthoDB" id="1488362at2"/>
<gene>
    <name evidence="4" type="ORF">DVK85_03140</name>
</gene>
<feature type="active site" description="Nucleophile" evidence="2">
    <location>
        <position position="59"/>
    </location>
</feature>
<feature type="domain" description="PNPLA" evidence="3">
    <location>
        <begin position="10"/>
        <end position="292"/>
    </location>
</feature>
<accession>A0A345H9L4</accession>
<evidence type="ECO:0000313" key="5">
    <source>
        <dbReference type="Proteomes" id="UP000253951"/>
    </source>
</evidence>
<organism evidence="4 5">
    <name type="scientific">Flavobacterium arcticum</name>
    <dbReference type="NCBI Taxonomy" id="1784713"/>
    <lineage>
        <taxon>Bacteria</taxon>
        <taxon>Pseudomonadati</taxon>
        <taxon>Bacteroidota</taxon>
        <taxon>Flavobacteriia</taxon>
        <taxon>Flavobacteriales</taxon>
        <taxon>Flavobacteriaceae</taxon>
        <taxon>Flavobacterium</taxon>
    </lineage>
</organism>
<dbReference type="GO" id="GO:0016787">
    <property type="term" value="F:hydrolase activity"/>
    <property type="evidence" value="ECO:0007669"/>
    <property type="project" value="UniProtKB-UniRule"/>
</dbReference>
<evidence type="ECO:0000256" key="2">
    <source>
        <dbReference type="PROSITE-ProRule" id="PRU01161"/>
    </source>
</evidence>
<comment type="caution">
    <text evidence="2">Lacks conserved residue(s) required for the propagation of feature annotation.</text>
</comment>
<protein>
    <submittedName>
        <fullName evidence="4">Patatin-like phospholipase family protein</fullName>
    </submittedName>
</protein>
<sequence length="574" mass="65149">MENDTFRVGLCMAGAVSAGAYTAGVVDYLLEALEEWEKQKGNPNVPTHKVVIPVIGGASAGGMTGVITASALEGEIKPVPVPEKEDILKEHPENRFYNAWVDLLGEDMFVQMMNTSDIEKGGDVVALLNSQFIDEIANKITKIDNSKPKPTRSYFETPLKIFTTLSNLEGFDYNIDFNTAISREKYVMTVHNDYACFGLYDTPEEKLKIEEGWIPLNFRTNKNVNIARDAAMATGAFPIGLESRVLERKSNDVHKINWLKNYFANIPDSTNDYKTLNIDGGMINNEPFEKVRQVLDDITQKQNPDIKDDDVVKMNMEYNTFTNTVLMIDPFPSKVKEDRAAFSYEKDMLSIFGKLLTAVTNQMKVKAEDYMLAMKDGYASQFLISPSRYFKDSEGNVVDAFGENAIACGTLAGFGGFISKEFRVHDYYLGRFNCEIFLRDYFTVPKEALTENPIFRNGYANVDEESRERFKSLKDDSYQIIPIFSKRKEEGYFPMPTFSNGSNWPVIKEEIIDKLKPHVKRRVQKVTLNIVKLSFINKVLLFIGSKVVINRMITDKIIGAIKKSMITWKLMDKK</sequence>
<feature type="active site" description="Proton acceptor" evidence="2">
    <location>
        <position position="279"/>
    </location>
</feature>
<feature type="short sequence motif" description="GXSXG" evidence="2">
    <location>
        <begin position="57"/>
        <end position="61"/>
    </location>
</feature>
<keyword evidence="2" id="KW-0378">Hydrolase</keyword>
<dbReference type="Proteomes" id="UP000253951">
    <property type="component" value="Chromosome"/>
</dbReference>
<dbReference type="GO" id="GO:0016042">
    <property type="term" value="P:lipid catabolic process"/>
    <property type="evidence" value="ECO:0007669"/>
    <property type="project" value="UniProtKB-UniRule"/>
</dbReference>
<dbReference type="InterPro" id="IPR002641">
    <property type="entry name" value="PNPLA_dom"/>
</dbReference>
<dbReference type="RefSeq" id="WP_114677035.1">
    <property type="nucleotide sequence ID" value="NZ_CP031188.1"/>
</dbReference>
<keyword evidence="2" id="KW-0442">Lipid degradation</keyword>
<evidence type="ECO:0000313" key="4">
    <source>
        <dbReference type="EMBL" id="AXG73274.1"/>
    </source>
</evidence>
<keyword evidence="1 2" id="KW-0443">Lipid metabolism</keyword>
<name>A0A345H9L4_9FLAO</name>